<accession>L8HG16</accession>
<reference evidence="2 3" key="1">
    <citation type="journal article" date="2013" name="Genome Biol.">
        <title>Genome of Acanthamoeba castellanii highlights extensive lateral gene transfer and early evolution of tyrosine kinase signaling.</title>
        <authorList>
            <person name="Clarke M."/>
            <person name="Lohan A.J."/>
            <person name="Liu B."/>
            <person name="Lagkouvardos I."/>
            <person name="Roy S."/>
            <person name="Zafar N."/>
            <person name="Bertelli C."/>
            <person name="Schilde C."/>
            <person name="Kianianmomeni A."/>
            <person name="Burglin T.R."/>
            <person name="Frech C."/>
            <person name="Turcotte B."/>
            <person name="Kopec K.O."/>
            <person name="Synnott J.M."/>
            <person name="Choo C."/>
            <person name="Paponov I."/>
            <person name="Finkler A."/>
            <person name="Soon Heng Tan C."/>
            <person name="Hutchins A.P."/>
            <person name="Weinmeier T."/>
            <person name="Rattei T."/>
            <person name="Chu J.S."/>
            <person name="Gimenez G."/>
            <person name="Irimia M."/>
            <person name="Rigden D.J."/>
            <person name="Fitzpatrick D.A."/>
            <person name="Lorenzo-Morales J."/>
            <person name="Bateman A."/>
            <person name="Chiu C.H."/>
            <person name="Tang P."/>
            <person name="Hegemann P."/>
            <person name="Fromm H."/>
            <person name="Raoult D."/>
            <person name="Greub G."/>
            <person name="Miranda-Saavedra D."/>
            <person name="Chen N."/>
            <person name="Nash P."/>
            <person name="Ginger M.L."/>
            <person name="Horn M."/>
            <person name="Schaap P."/>
            <person name="Caler L."/>
            <person name="Loftus B."/>
        </authorList>
    </citation>
    <scope>NUCLEOTIDE SEQUENCE [LARGE SCALE GENOMIC DNA]</scope>
    <source>
        <strain evidence="2 3">Neff</strain>
    </source>
</reference>
<dbReference type="KEGG" id="acan:ACA1_072970"/>
<keyword evidence="3" id="KW-1185">Reference proteome</keyword>
<dbReference type="VEuPathDB" id="AmoebaDB:ACA1_072970"/>
<dbReference type="GeneID" id="14924646"/>
<evidence type="ECO:0000313" key="3">
    <source>
        <dbReference type="Proteomes" id="UP000011083"/>
    </source>
</evidence>
<dbReference type="RefSeq" id="XP_004353191.1">
    <property type="nucleotide sequence ID" value="XM_004353139.1"/>
</dbReference>
<sequence>MGIVLGGIVAVSFSYPFWLLLSNSSGSDSGRIDPTKGKLAGQAKIRGAFLNTGSKDVGPDPNATTYLPTKEKNER</sequence>
<dbReference type="PANTHER" id="PTHR36070">
    <property type="entry name" value="OSJNBA0019G23.7 PROTEIN"/>
    <property type="match status" value="1"/>
</dbReference>
<feature type="region of interest" description="Disordered" evidence="1">
    <location>
        <begin position="50"/>
        <end position="75"/>
    </location>
</feature>
<dbReference type="Proteomes" id="UP000011083">
    <property type="component" value="Unassembled WGS sequence"/>
</dbReference>
<dbReference type="AlphaFoldDB" id="L8HG16"/>
<proteinExistence type="predicted"/>
<evidence type="ECO:0000313" key="2">
    <source>
        <dbReference type="EMBL" id="ELR23663.1"/>
    </source>
</evidence>
<name>L8HG16_ACACF</name>
<dbReference type="PANTHER" id="PTHR36070:SF1">
    <property type="entry name" value="OS04G0165500 PROTEIN"/>
    <property type="match status" value="1"/>
</dbReference>
<organism evidence="2 3">
    <name type="scientific">Acanthamoeba castellanii (strain ATCC 30010 / Neff)</name>
    <dbReference type="NCBI Taxonomy" id="1257118"/>
    <lineage>
        <taxon>Eukaryota</taxon>
        <taxon>Amoebozoa</taxon>
        <taxon>Discosea</taxon>
        <taxon>Longamoebia</taxon>
        <taxon>Centramoebida</taxon>
        <taxon>Acanthamoebidae</taxon>
        <taxon>Acanthamoeba</taxon>
    </lineage>
</organism>
<protein>
    <submittedName>
        <fullName evidence="2">Uncharacterized protein</fullName>
    </submittedName>
</protein>
<evidence type="ECO:0000256" key="1">
    <source>
        <dbReference type="SAM" id="MobiDB-lite"/>
    </source>
</evidence>
<dbReference type="EMBL" id="KB007857">
    <property type="protein sequence ID" value="ELR23663.1"/>
    <property type="molecule type" value="Genomic_DNA"/>
</dbReference>
<dbReference type="OrthoDB" id="1911461at2759"/>
<gene>
    <name evidence="2" type="ORF">ACA1_072970</name>
</gene>